<dbReference type="PANTHER" id="PTHR33710:SF71">
    <property type="entry name" value="ENDONUCLEASE_EXONUCLEASE_PHOSPHATASE DOMAIN-CONTAINING PROTEIN"/>
    <property type="match status" value="1"/>
</dbReference>
<evidence type="ECO:0000313" key="2">
    <source>
        <dbReference type="EMBL" id="KAK9938018.1"/>
    </source>
</evidence>
<dbReference type="AlphaFoldDB" id="A0AAW1XMF1"/>
<keyword evidence="3" id="KW-1185">Reference proteome</keyword>
<dbReference type="InterPro" id="IPR036691">
    <property type="entry name" value="Endo/exonu/phosph_ase_sf"/>
</dbReference>
<dbReference type="Proteomes" id="UP001457282">
    <property type="component" value="Unassembled WGS sequence"/>
</dbReference>
<organism evidence="2 3">
    <name type="scientific">Rubus argutus</name>
    <name type="common">Southern blackberry</name>
    <dbReference type="NCBI Taxonomy" id="59490"/>
    <lineage>
        <taxon>Eukaryota</taxon>
        <taxon>Viridiplantae</taxon>
        <taxon>Streptophyta</taxon>
        <taxon>Embryophyta</taxon>
        <taxon>Tracheophyta</taxon>
        <taxon>Spermatophyta</taxon>
        <taxon>Magnoliopsida</taxon>
        <taxon>eudicotyledons</taxon>
        <taxon>Gunneridae</taxon>
        <taxon>Pentapetalae</taxon>
        <taxon>rosids</taxon>
        <taxon>fabids</taxon>
        <taxon>Rosales</taxon>
        <taxon>Rosaceae</taxon>
        <taxon>Rosoideae</taxon>
        <taxon>Rosoideae incertae sedis</taxon>
        <taxon>Rubus</taxon>
    </lineage>
</organism>
<dbReference type="PANTHER" id="PTHR33710">
    <property type="entry name" value="BNAC02G09200D PROTEIN"/>
    <property type="match status" value="1"/>
</dbReference>
<protein>
    <recommendedName>
        <fullName evidence="4">Reverse transcriptase</fullName>
    </recommendedName>
</protein>
<feature type="region of interest" description="Disordered" evidence="1">
    <location>
        <begin position="1"/>
        <end position="61"/>
    </location>
</feature>
<name>A0AAW1XMF1_RUBAR</name>
<dbReference type="SUPFAM" id="SSF56219">
    <property type="entry name" value="DNase I-like"/>
    <property type="match status" value="1"/>
</dbReference>
<dbReference type="EMBL" id="JBEDUW010000003">
    <property type="protein sequence ID" value="KAK9938018.1"/>
    <property type="molecule type" value="Genomic_DNA"/>
</dbReference>
<sequence length="439" mass="50699">MDAKVSQPKKVRPPFSPVLRLSISRGGRRRSRGGTSGRSSSNGRERGKKLPPIEEESWSHQSWNDGTPWLVIGDFNELLWSFEKEGGAPWNPRRCHYLKNFVDSNNLLDIGYNGARFTWYRKEFGNFVIKERLDMGLINDDWLLLWPNSCITHLSLITSDHCRLLFNSSPILEKKKKSFEFESFWADDVECLPLVQQNWNTASLLPSQSLWHQNLSSCQTQLIKWSHEHFSKNRDLIKECLKELNSDLLGSSPNNERREDLSIQLGSLWSIEEKIWQQKSRISWLQSGDKNTRFFHLTTFHRRQRNQILKIANDSGTWIVGEKAIRLEFETHFQHVFTSTGPRDWGDSMSVITPLVSLEMNQNLMAPFTLEDVKTAAFQMGALKSPGPDGFPGPFYHKFWEVVQRVLFETSQDFRNGWASVPPPSLSLVLRNNGLPCPH</sequence>
<proteinExistence type="predicted"/>
<comment type="caution">
    <text evidence="2">The sequence shown here is derived from an EMBL/GenBank/DDBJ whole genome shotgun (WGS) entry which is preliminary data.</text>
</comment>
<gene>
    <name evidence="2" type="ORF">M0R45_014779</name>
</gene>
<evidence type="ECO:0008006" key="4">
    <source>
        <dbReference type="Google" id="ProtNLM"/>
    </source>
</evidence>
<evidence type="ECO:0000256" key="1">
    <source>
        <dbReference type="SAM" id="MobiDB-lite"/>
    </source>
</evidence>
<reference evidence="2 3" key="1">
    <citation type="journal article" date="2023" name="G3 (Bethesda)">
        <title>A chromosome-length genome assembly and annotation of blackberry (Rubus argutus, cv. 'Hillquist').</title>
        <authorList>
            <person name="Bruna T."/>
            <person name="Aryal R."/>
            <person name="Dudchenko O."/>
            <person name="Sargent D.J."/>
            <person name="Mead D."/>
            <person name="Buti M."/>
            <person name="Cavallini A."/>
            <person name="Hytonen T."/>
            <person name="Andres J."/>
            <person name="Pham M."/>
            <person name="Weisz D."/>
            <person name="Mascagni F."/>
            <person name="Usai G."/>
            <person name="Natali L."/>
            <person name="Bassil N."/>
            <person name="Fernandez G.E."/>
            <person name="Lomsadze A."/>
            <person name="Armour M."/>
            <person name="Olukolu B."/>
            <person name="Poorten T."/>
            <person name="Britton C."/>
            <person name="Davik J."/>
            <person name="Ashrafi H."/>
            <person name="Aiden E.L."/>
            <person name="Borodovsky M."/>
            <person name="Worthington M."/>
        </authorList>
    </citation>
    <scope>NUCLEOTIDE SEQUENCE [LARGE SCALE GENOMIC DNA]</scope>
    <source>
        <strain evidence="2">PI 553951</strain>
    </source>
</reference>
<dbReference type="Gene3D" id="3.60.10.10">
    <property type="entry name" value="Endonuclease/exonuclease/phosphatase"/>
    <property type="match status" value="1"/>
</dbReference>
<accession>A0AAW1XMF1</accession>
<evidence type="ECO:0000313" key="3">
    <source>
        <dbReference type="Proteomes" id="UP001457282"/>
    </source>
</evidence>